<name>A0A645ALK2_9ZZZZ</name>
<organism evidence="1">
    <name type="scientific">bioreactor metagenome</name>
    <dbReference type="NCBI Taxonomy" id="1076179"/>
    <lineage>
        <taxon>unclassified sequences</taxon>
        <taxon>metagenomes</taxon>
        <taxon>ecological metagenomes</taxon>
    </lineage>
</organism>
<proteinExistence type="predicted"/>
<comment type="caution">
    <text evidence="1">The sequence shown here is derived from an EMBL/GenBank/DDBJ whole genome shotgun (WGS) entry which is preliminary data.</text>
</comment>
<accession>A0A645ALK2</accession>
<reference evidence="1" key="1">
    <citation type="submission" date="2019-08" db="EMBL/GenBank/DDBJ databases">
        <authorList>
            <person name="Kucharzyk K."/>
            <person name="Murdoch R.W."/>
            <person name="Higgins S."/>
            <person name="Loffler F."/>
        </authorList>
    </citation>
    <scope>NUCLEOTIDE SEQUENCE</scope>
</reference>
<gene>
    <name evidence="1" type="ORF">SDC9_100762</name>
</gene>
<evidence type="ECO:0000313" key="1">
    <source>
        <dbReference type="EMBL" id="MPM53990.1"/>
    </source>
</evidence>
<protein>
    <submittedName>
        <fullName evidence="1">Uncharacterized protein</fullName>
    </submittedName>
</protein>
<dbReference type="AlphaFoldDB" id="A0A645ALK2"/>
<dbReference type="EMBL" id="VSSQ01014598">
    <property type="protein sequence ID" value="MPM53990.1"/>
    <property type="molecule type" value="Genomic_DNA"/>
</dbReference>
<sequence>MADYPLYIYFGWPYCQGIGHFRFQFGVFFFIDTFRIDVLLFNLQLGCIYGFPVFPFRPDNDGTCGNLLILGFLYINGY</sequence>